<feature type="region of interest" description="Disordered" evidence="1">
    <location>
        <begin position="66"/>
        <end position="95"/>
    </location>
</feature>
<dbReference type="PANTHER" id="PTHR34057">
    <property type="entry name" value="ELONGATION FACTOR"/>
    <property type="match status" value="1"/>
</dbReference>
<feature type="region of interest" description="Disordered" evidence="1">
    <location>
        <begin position="395"/>
        <end position="431"/>
    </location>
</feature>
<feature type="compositionally biased region" description="Polar residues" evidence="1">
    <location>
        <begin position="77"/>
        <end position="93"/>
    </location>
</feature>
<reference evidence="2 3" key="1">
    <citation type="submission" date="2024-12" db="EMBL/GenBank/DDBJ databases">
        <title>The unique morphological basis and parallel evolutionary history of personate flowers in Penstemon.</title>
        <authorList>
            <person name="Depatie T.H."/>
            <person name="Wessinger C.A."/>
        </authorList>
    </citation>
    <scope>NUCLEOTIDE SEQUENCE [LARGE SCALE GENOMIC DNA]</scope>
    <source>
        <strain evidence="2">WTNN_2</strain>
        <tissue evidence="2">Leaf</tissue>
    </source>
</reference>
<dbReference type="PANTHER" id="PTHR34057:SF1">
    <property type="entry name" value="ELONGATION FACTOR"/>
    <property type="match status" value="1"/>
</dbReference>
<dbReference type="InterPro" id="IPR038745">
    <property type="entry name" value="AT4G37440-like"/>
</dbReference>
<dbReference type="CDD" id="cd11650">
    <property type="entry name" value="AT4G37440_like"/>
    <property type="match status" value="1"/>
</dbReference>
<feature type="region of interest" description="Disordered" evidence="1">
    <location>
        <begin position="449"/>
        <end position="483"/>
    </location>
</feature>
<dbReference type="AlphaFoldDB" id="A0ABD3TDM4"/>
<proteinExistence type="predicted"/>
<evidence type="ECO:0000313" key="3">
    <source>
        <dbReference type="Proteomes" id="UP001634393"/>
    </source>
</evidence>
<name>A0ABD3TDM4_9LAMI</name>
<sequence>MAPGQLRADYNVNTLFEEINGNFLNYKSNQKNIYLKQNMTNERVDDSKGAEFVSVDVMELSRRRDVKLEAKEDPDATENSSSFADTDSGNENGLSDAEAESQFFGENDLAPSFDGFGSVFPMRKKKLTTHWRNYIHPLMWRCKWTELKIKELESQASKYARYLAIYERNKHTASDQVTSGSRSIPFSFKGHRKRPMKRLKRKKVEDTTDIALYMSKHNLFCERENKRPDFDAVSTWDDLGNSDQQTNGHDEFGTHDDSLFLEENDNLLETILRKIELVHTRVHKLKTQLNSVTINNTSKFSSSENLSQNGVGDVPTSFVHSPTFSACNGDTISIGGGLYDLGDFSSFGEAITIPDIIESTVGLLSSIDVTEHQTFIGDSSEKILDNIVINNETGEVEESTFKNDHNQSGEKSQEEANSGEEEEEMNNNGINLALESEKVAKAVVVSEEHSTLRSSLASEIHFPKNKRKRGERKAGSSNWSKHK</sequence>
<comment type="caution">
    <text evidence="2">The sequence shown here is derived from an EMBL/GenBank/DDBJ whole genome shotgun (WGS) entry which is preliminary data.</text>
</comment>
<dbReference type="Proteomes" id="UP001634393">
    <property type="component" value="Unassembled WGS sequence"/>
</dbReference>
<accession>A0ABD3TDM4</accession>
<evidence type="ECO:0000256" key="1">
    <source>
        <dbReference type="SAM" id="MobiDB-lite"/>
    </source>
</evidence>
<dbReference type="EMBL" id="JBJXBP010000004">
    <property type="protein sequence ID" value="KAL3835100.1"/>
    <property type="molecule type" value="Genomic_DNA"/>
</dbReference>
<evidence type="ECO:0000313" key="2">
    <source>
        <dbReference type="EMBL" id="KAL3835100.1"/>
    </source>
</evidence>
<protein>
    <submittedName>
        <fullName evidence="2">Uncharacterized protein</fullName>
    </submittedName>
</protein>
<feature type="compositionally biased region" description="Basic and acidic residues" evidence="1">
    <location>
        <begin position="399"/>
        <end position="414"/>
    </location>
</feature>
<keyword evidence="3" id="KW-1185">Reference proteome</keyword>
<organism evidence="2 3">
    <name type="scientific">Penstemon smallii</name>
    <dbReference type="NCBI Taxonomy" id="265156"/>
    <lineage>
        <taxon>Eukaryota</taxon>
        <taxon>Viridiplantae</taxon>
        <taxon>Streptophyta</taxon>
        <taxon>Embryophyta</taxon>
        <taxon>Tracheophyta</taxon>
        <taxon>Spermatophyta</taxon>
        <taxon>Magnoliopsida</taxon>
        <taxon>eudicotyledons</taxon>
        <taxon>Gunneridae</taxon>
        <taxon>Pentapetalae</taxon>
        <taxon>asterids</taxon>
        <taxon>lamiids</taxon>
        <taxon>Lamiales</taxon>
        <taxon>Plantaginaceae</taxon>
        <taxon>Cheloneae</taxon>
        <taxon>Penstemon</taxon>
    </lineage>
</organism>
<gene>
    <name evidence="2" type="ORF">ACJIZ3_009836</name>
</gene>